<feature type="region of interest" description="Disordered" evidence="11">
    <location>
        <begin position="522"/>
        <end position="546"/>
    </location>
</feature>
<keyword evidence="3 9" id="KW-0690">Ribosome biogenesis</keyword>
<dbReference type="FunFam" id="3.30.300.20:FF:000004">
    <property type="entry name" value="GTPase Der"/>
    <property type="match status" value="1"/>
</dbReference>
<dbReference type="PANTHER" id="PTHR43834:SF6">
    <property type="entry name" value="GTPASE DER"/>
    <property type="match status" value="1"/>
</dbReference>
<comment type="similarity">
    <text evidence="1 9 10">Belongs to the TRAFAC class TrmE-Era-EngA-EngB-Septin-like GTPase superfamily. EngA (Der) GTPase family.</text>
</comment>
<feature type="binding site" evidence="9">
    <location>
        <begin position="146"/>
        <end position="150"/>
    </location>
    <ligand>
        <name>GTP</name>
        <dbReference type="ChEBI" id="CHEBI:37565"/>
        <label>1</label>
    </ligand>
</feature>
<dbReference type="Gene3D" id="3.30.300.20">
    <property type="match status" value="1"/>
</dbReference>
<dbReference type="GO" id="GO:0043022">
    <property type="term" value="F:ribosome binding"/>
    <property type="evidence" value="ECO:0007669"/>
    <property type="project" value="TreeGrafter"/>
</dbReference>
<evidence type="ECO:0000256" key="6">
    <source>
        <dbReference type="ARBA" id="ARBA00023134"/>
    </source>
</evidence>
<dbReference type="PATRIC" id="fig|888019.4.peg.687"/>
<proteinExistence type="inferred from homology"/>
<dbReference type="NCBIfam" id="NF002828">
    <property type="entry name" value="PRK03003.1"/>
    <property type="match status" value="1"/>
</dbReference>
<evidence type="ECO:0000259" key="12">
    <source>
        <dbReference type="PROSITE" id="PS51712"/>
    </source>
</evidence>
<feature type="compositionally biased region" description="Basic residues" evidence="11">
    <location>
        <begin position="534"/>
        <end position="546"/>
    </location>
</feature>
<dbReference type="InterPro" id="IPR015946">
    <property type="entry name" value="KH_dom-like_a/b"/>
</dbReference>
<evidence type="ECO:0000256" key="2">
    <source>
        <dbReference type="ARBA" id="ARBA00020953"/>
    </source>
</evidence>
<evidence type="ECO:0000256" key="9">
    <source>
        <dbReference type="HAMAP-Rule" id="MF_00195"/>
    </source>
</evidence>
<evidence type="ECO:0000256" key="7">
    <source>
        <dbReference type="ARBA" id="ARBA00032345"/>
    </source>
</evidence>
<dbReference type="FunFam" id="3.40.50.300:FF:000040">
    <property type="entry name" value="GTPase Der"/>
    <property type="match status" value="1"/>
</dbReference>
<dbReference type="PANTHER" id="PTHR43834">
    <property type="entry name" value="GTPASE DER"/>
    <property type="match status" value="1"/>
</dbReference>
<protein>
    <recommendedName>
        <fullName evidence="2 9">GTPase Der</fullName>
    </recommendedName>
    <alternativeName>
        <fullName evidence="7 9">GTP-binding protein EngA</fullName>
    </alternativeName>
</protein>
<dbReference type="GO" id="GO:0042254">
    <property type="term" value="P:ribosome biogenesis"/>
    <property type="evidence" value="ECO:0007669"/>
    <property type="project" value="UniProtKB-KW"/>
</dbReference>
<feature type="binding site" evidence="9">
    <location>
        <begin position="386"/>
        <end position="389"/>
    </location>
    <ligand>
        <name>GTP</name>
        <dbReference type="ChEBI" id="CHEBI:37565"/>
        <label>2</label>
    </ligand>
</feature>
<reference evidence="13 14" key="1">
    <citation type="submission" date="2013-08" db="EMBL/GenBank/DDBJ databases">
        <authorList>
            <person name="Weinstock G."/>
            <person name="Sodergren E."/>
            <person name="Wylie T."/>
            <person name="Fulton L."/>
            <person name="Fulton R."/>
            <person name="Fronick C."/>
            <person name="O'Laughlin M."/>
            <person name="Godfrey J."/>
            <person name="Miner T."/>
            <person name="Herter B."/>
            <person name="Appelbaum E."/>
            <person name="Cordes M."/>
            <person name="Lek S."/>
            <person name="Wollam A."/>
            <person name="Pepin K.H."/>
            <person name="Palsikar V.B."/>
            <person name="Mitreva M."/>
            <person name="Wilson R.K."/>
        </authorList>
    </citation>
    <scope>NUCLEOTIDE SEQUENCE [LARGE SCALE GENOMIC DNA]</scope>
    <source>
        <strain evidence="13 14">F0184</strain>
    </source>
</reference>
<dbReference type="HAMAP" id="MF_00195">
    <property type="entry name" value="GTPase_Der"/>
    <property type="match status" value="1"/>
</dbReference>
<feature type="binding site" evidence="9">
    <location>
        <begin position="274"/>
        <end position="281"/>
    </location>
    <ligand>
        <name>GTP</name>
        <dbReference type="ChEBI" id="CHEBI:37565"/>
        <label>2</label>
    </ligand>
</feature>
<evidence type="ECO:0000313" key="13">
    <source>
        <dbReference type="EMBL" id="ERT66746.1"/>
    </source>
</evidence>
<organism evidence="13 14">
    <name type="scientific">Rothia aeria F0184</name>
    <dbReference type="NCBI Taxonomy" id="888019"/>
    <lineage>
        <taxon>Bacteria</taxon>
        <taxon>Bacillati</taxon>
        <taxon>Actinomycetota</taxon>
        <taxon>Actinomycetes</taxon>
        <taxon>Micrococcales</taxon>
        <taxon>Micrococcaceae</taxon>
        <taxon>Rothia</taxon>
    </lineage>
</organism>
<dbReference type="InterPro" id="IPR005225">
    <property type="entry name" value="Small_GTP-bd"/>
</dbReference>
<dbReference type="InterPro" id="IPR032859">
    <property type="entry name" value="KH_dom-like"/>
</dbReference>
<comment type="subunit">
    <text evidence="9">Associates with the 50S ribosomal subunit.</text>
</comment>
<feature type="compositionally biased region" description="Basic and acidic residues" evidence="11">
    <location>
        <begin position="522"/>
        <end position="533"/>
    </location>
</feature>
<dbReference type="EMBL" id="AXZG01000030">
    <property type="protein sequence ID" value="ERT66746.1"/>
    <property type="molecule type" value="Genomic_DNA"/>
</dbReference>
<dbReference type="InterPro" id="IPR006073">
    <property type="entry name" value="GTP-bd"/>
</dbReference>
<dbReference type="CDD" id="cd01895">
    <property type="entry name" value="EngA2"/>
    <property type="match status" value="1"/>
</dbReference>
<feature type="domain" description="EngA-type G" evidence="12">
    <location>
        <begin position="268"/>
        <end position="441"/>
    </location>
</feature>
<evidence type="ECO:0000256" key="11">
    <source>
        <dbReference type="SAM" id="MobiDB-lite"/>
    </source>
</evidence>
<dbReference type="InterPro" id="IPR031166">
    <property type="entry name" value="G_ENGA"/>
</dbReference>
<dbReference type="GO" id="GO:0005525">
    <property type="term" value="F:GTP binding"/>
    <property type="evidence" value="ECO:0007669"/>
    <property type="project" value="UniProtKB-UniRule"/>
</dbReference>
<dbReference type="Pfam" id="PF14714">
    <property type="entry name" value="KH_dom-like"/>
    <property type="match status" value="1"/>
</dbReference>
<dbReference type="Proteomes" id="UP000017174">
    <property type="component" value="Unassembled WGS sequence"/>
</dbReference>
<accession>U7V5F8</accession>
<evidence type="ECO:0000256" key="4">
    <source>
        <dbReference type="ARBA" id="ARBA00022737"/>
    </source>
</evidence>
<evidence type="ECO:0000256" key="3">
    <source>
        <dbReference type="ARBA" id="ARBA00022517"/>
    </source>
</evidence>
<dbReference type="CDD" id="cd01894">
    <property type="entry name" value="EngA1"/>
    <property type="match status" value="1"/>
</dbReference>
<keyword evidence="5 9" id="KW-0547">Nucleotide-binding</keyword>
<evidence type="ECO:0000256" key="10">
    <source>
        <dbReference type="PROSITE-ProRule" id="PRU01049"/>
    </source>
</evidence>
<evidence type="ECO:0000256" key="1">
    <source>
        <dbReference type="ARBA" id="ARBA00008279"/>
    </source>
</evidence>
<dbReference type="FunFam" id="3.40.50.300:FF:000057">
    <property type="entry name" value="GTPase Der"/>
    <property type="match status" value="1"/>
</dbReference>
<dbReference type="SUPFAM" id="SSF52540">
    <property type="entry name" value="P-loop containing nucleoside triphosphate hydrolases"/>
    <property type="match status" value="2"/>
</dbReference>
<comment type="function">
    <text evidence="8 9">GTPase that plays an essential role in the late steps of ribosome biogenesis.</text>
</comment>
<dbReference type="NCBIfam" id="TIGR00231">
    <property type="entry name" value="small_GTP"/>
    <property type="match status" value="2"/>
</dbReference>
<evidence type="ECO:0000256" key="8">
    <source>
        <dbReference type="ARBA" id="ARBA00053470"/>
    </source>
</evidence>
<dbReference type="InterPro" id="IPR016484">
    <property type="entry name" value="GTPase_Der"/>
</dbReference>
<feature type="binding site" evidence="9">
    <location>
        <begin position="321"/>
        <end position="325"/>
    </location>
    <ligand>
        <name>GTP</name>
        <dbReference type="ChEBI" id="CHEBI:37565"/>
        <label>2</label>
    </ligand>
</feature>
<feature type="domain" description="EngA-type G" evidence="12">
    <location>
        <begin position="93"/>
        <end position="256"/>
    </location>
</feature>
<dbReference type="PROSITE" id="PS51712">
    <property type="entry name" value="G_ENGA"/>
    <property type="match status" value="2"/>
</dbReference>
<dbReference type="Pfam" id="PF01926">
    <property type="entry name" value="MMR_HSR1"/>
    <property type="match status" value="2"/>
</dbReference>
<dbReference type="PRINTS" id="PR00326">
    <property type="entry name" value="GTP1OBG"/>
</dbReference>
<gene>
    <name evidence="9" type="primary">der</name>
    <name evidence="13" type="ORF">HMPREF0742_00817</name>
</gene>
<feature type="binding site" evidence="9">
    <location>
        <begin position="99"/>
        <end position="106"/>
    </location>
    <ligand>
        <name>GTP</name>
        <dbReference type="ChEBI" id="CHEBI:37565"/>
        <label>1</label>
    </ligand>
</feature>
<evidence type="ECO:0000256" key="5">
    <source>
        <dbReference type="ARBA" id="ARBA00022741"/>
    </source>
</evidence>
<dbReference type="Gene3D" id="3.40.50.300">
    <property type="entry name" value="P-loop containing nucleotide triphosphate hydrolases"/>
    <property type="match status" value="2"/>
</dbReference>
<dbReference type="NCBIfam" id="TIGR03594">
    <property type="entry name" value="GTPase_EngA"/>
    <property type="match status" value="1"/>
</dbReference>
<keyword evidence="6 9" id="KW-0342">GTP-binding</keyword>
<feature type="binding site" evidence="9">
    <location>
        <begin position="208"/>
        <end position="211"/>
    </location>
    <ligand>
        <name>GTP</name>
        <dbReference type="ChEBI" id="CHEBI:37565"/>
        <label>1</label>
    </ligand>
</feature>
<comment type="caution">
    <text evidence="13">The sequence shown here is derived from an EMBL/GenBank/DDBJ whole genome shotgun (WGS) entry which is preliminary data.</text>
</comment>
<dbReference type="InterPro" id="IPR027417">
    <property type="entry name" value="P-loop_NTPase"/>
</dbReference>
<keyword evidence="4" id="KW-0677">Repeat</keyword>
<name>U7V5F8_9MICC</name>
<evidence type="ECO:0000313" key="14">
    <source>
        <dbReference type="Proteomes" id="UP000017174"/>
    </source>
</evidence>
<dbReference type="HOGENOM" id="CLU_016077_6_2_11"/>
<dbReference type="AlphaFoldDB" id="U7V5F8"/>
<sequence length="546" mass="61323">MFIGRWFGCLQCRKGTRMAENDAIRDDYEDKYLGGGEDDVTERLADIDDETAEARAQALLEGLEDYDLDEEDRALLGAWGFELDEEEEQLADPVVAIVGRPNVGKSTIINRILGRREAVVEDKPGVTRDRVSYKAEWLDKRFTLVDTGGWESDARGIDAQVADQAEIAVEQADVVILVVDARVGITASDEQIVRMLRRVKKPIILMANKIDDAHLEPEIYNLWSLGMGQPFPVSGLHGRGLADALDELLEVMPEHSQYAQPDAPGGPRRVALIGRPNVGKSSLLNKLAGSERAVVNDLAGTTRDPIDEVIELGGYPWRFIDTAGIRRRQHMAKGAEFYSSLRTQTALERSEVAVVLLDVSEPLSEQDVRIIQTAIDSGRAMVLAFNKWDTLDEERREMLEREIDRDLAHVKWAPRVNISAKTGWHKDKLVPALERSLESWDSRIPTGRLNAFLGELAAAHPHPLRGGKQPRILFGTQVSSRPPKFVLFTTGFLDPGYRRFITRRLRETFEFTGTPIEISMRVRERRSLGERQGGKTKKKGKSTRKR</sequence>